<evidence type="ECO:0000313" key="5">
    <source>
        <dbReference type="EMBL" id="BBL70614.1"/>
    </source>
</evidence>
<evidence type="ECO:0000259" key="4">
    <source>
        <dbReference type="Pfam" id="PF00724"/>
    </source>
</evidence>
<comment type="cofactor">
    <cofactor evidence="1">
        <name>FMN</name>
        <dbReference type="ChEBI" id="CHEBI:58210"/>
    </cofactor>
</comment>
<dbReference type="EMBL" id="AP019782">
    <property type="protein sequence ID" value="BBL70614.1"/>
    <property type="molecule type" value="Genomic_DNA"/>
</dbReference>
<dbReference type="InterPro" id="IPR001155">
    <property type="entry name" value="OxRdtase_FMN_N"/>
</dbReference>
<dbReference type="GO" id="GO:0010181">
    <property type="term" value="F:FMN binding"/>
    <property type="evidence" value="ECO:0007669"/>
    <property type="project" value="InterPro"/>
</dbReference>
<dbReference type="NCBIfam" id="NF007899">
    <property type="entry name" value="PRK10605.1"/>
    <property type="match status" value="1"/>
</dbReference>
<organism evidence="5 6">
    <name type="scientific">Methylogaea oryzae</name>
    <dbReference type="NCBI Taxonomy" id="1295382"/>
    <lineage>
        <taxon>Bacteria</taxon>
        <taxon>Pseudomonadati</taxon>
        <taxon>Pseudomonadota</taxon>
        <taxon>Gammaproteobacteria</taxon>
        <taxon>Methylococcales</taxon>
        <taxon>Methylococcaceae</taxon>
        <taxon>Methylogaea</taxon>
    </lineage>
</organism>
<dbReference type="Pfam" id="PF00724">
    <property type="entry name" value="Oxidored_FMN"/>
    <property type="match status" value="1"/>
</dbReference>
<dbReference type="CDD" id="cd02933">
    <property type="entry name" value="OYE_like_FMN"/>
    <property type="match status" value="1"/>
</dbReference>
<sequence>MSHSPLFSSIQIGPYTLRNRVVMAPLTRSRAGQPGNVPTELNARYYRQRADAGLIVSEATQICQQGQGYAWTPGIHTAEQVAGWRRVTDAVHGEGGRIFLQLWHVGRVSHPCFQPGGALPVAPSAIAPTGQAFIVDGQGQGGWAPFVVPRALETGEIAGIVAQYAQATRNALEAGFDGVEVHGANGYLLDQFINSNSNQRSDRYGGSVANRARLLLEVIEAVSEVSGAGRVGVRLSPLGTFNDMADADPLETFGYIAGQLDGCSLAYLHVVDPTYGGHAGPETADPRAVAVMASIRERFRGPLIVCGGYDQAKAEAALAQGRADLVAFGRPYIANPDLVKRFLRGAPLNTPDPDTFYGGGEAGYTDYPLLDG</sequence>
<dbReference type="GO" id="GO:0016628">
    <property type="term" value="F:oxidoreductase activity, acting on the CH-CH group of donors, NAD or NADP as acceptor"/>
    <property type="evidence" value="ECO:0007669"/>
    <property type="project" value="UniProtKB-ARBA"/>
</dbReference>
<evidence type="ECO:0000256" key="3">
    <source>
        <dbReference type="ARBA" id="ARBA00023002"/>
    </source>
</evidence>
<dbReference type="FunFam" id="3.20.20.70:FF:000059">
    <property type="entry name" value="N-ethylmaleimide reductase, FMN-linked"/>
    <property type="match status" value="1"/>
</dbReference>
<dbReference type="Proteomes" id="UP000824988">
    <property type="component" value="Chromosome"/>
</dbReference>
<proteinExistence type="inferred from homology"/>
<keyword evidence="6" id="KW-1185">Reference proteome</keyword>
<dbReference type="RefSeq" id="WP_221048544.1">
    <property type="nucleotide sequence ID" value="NZ_AP019782.1"/>
</dbReference>
<dbReference type="AlphaFoldDB" id="A0A8D4VNT1"/>
<dbReference type="KEGG" id="moz:MoryE10_12200"/>
<evidence type="ECO:0000256" key="2">
    <source>
        <dbReference type="ARBA" id="ARBA00005979"/>
    </source>
</evidence>
<reference evidence="5" key="1">
    <citation type="submission" date="2019-06" db="EMBL/GenBank/DDBJ databases">
        <title>Complete genome sequence of Methylogaea oryzae strain JCM16910.</title>
        <authorList>
            <person name="Asakawa S."/>
        </authorList>
    </citation>
    <scope>NUCLEOTIDE SEQUENCE</scope>
    <source>
        <strain evidence="5">E10</strain>
    </source>
</reference>
<gene>
    <name evidence="5" type="primary">morB</name>
    <name evidence="5" type="ORF">MoryE10_12200</name>
</gene>
<dbReference type="InterPro" id="IPR045247">
    <property type="entry name" value="Oye-like"/>
</dbReference>
<dbReference type="PANTHER" id="PTHR22893:SF91">
    <property type="entry name" value="NADPH DEHYDROGENASE 2-RELATED"/>
    <property type="match status" value="1"/>
</dbReference>
<comment type="similarity">
    <text evidence="2">Belongs to the NADH:flavin oxidoreductase/NADH oxidase family.</text>
</comment>
<feature type="domain" description="NADH:flavin oxidoreductase/NADH oxidase N-terminal" evidence="4">
    <location>
        <begin position="6"/>
        <end position="348"/>
    </location>
</feature>
<accession>A0A8D4VNT1</accession>
<evidence type="ECO:0000256" key="1">
    <source>
        <dbReference type="ARBA" id="ARBA00001917"/>
    </source>
</evidence>
<evidence type="ECO:0000313" key="6">
    <source>
        <dbReference type="Proteomes" id="UP000824988"/>
    </source>
</evidence>
<keyword evidence="3" id="KW-0560">Oxidoreductase</keyword>
<protein>
    <submittedName>
        <fullName evidence="5">Alkene reductase</fullName>
    </submittedName>
</protein>
<dbReference type="PANTHER" id="PTHR22893">
    <property type="entry name" value="NADH OXIDOREDUCTASE-RELATED"/>
    <property type="match status" value="1"/>
</dbReference>
<dbReference type="GO" id="GO:0005829">
    <property type="term" value="C:cytosol"/>
    <property type="evidence" value="ECO:0007669"/>
    <property type="project" value="TreeGrafter"/>
</dbReference>
<name>A0A8D4VNT1_9GAMM</name>